<evidence type="ECO:0000313" key="7">
    <source>
        <dbReference type="Proteomes" id="UP000199600"/>
    </source>
</evidence>
<evidence type="ECO:0000256" key="4">
    <source>
        <dbReference type="ARBA" id="ARBA00023316"/>
    </source>
</evidence>
<dbReference type="GO" id="GO:0008745">
    <property type="term" value="F:N-acetylmuramoyl-L-alanine amidase activity"/>
    <property type="evidence" value="ECO:0007669"/>
    <property type="project" value="UniProtKB-EC"/>
</dbReference>
<dbReference type="SUPFAM" id="SSF55846">
    <property type="entry name" value="N-acetylmuramoyl-L-alanine amidase-like"/>
    <property type="match status" value="1"/>
</dbReference>
<name>A0A1A8XXL1_9RHOO</name>
<dbReference type="CDD" id="cd06583">
    <property type="entry name" value="PGRP"/>
    <property type="match status" value="1"/>
</dbReference>
<dbReference type="PANTHER" id="PTHR30417">
    <property type="entry name" value="N-ACETYLMURAMOYL-L-ALANINE AMIDASE AMID"/>
    <property type="match status" value="1"/>
</dbReference>
<dbReference type="PANTHER" id="PTHR30417:SF1">
    <property type="entry name" value="N-ACETYLMURAMOYL-L-ALANINE AMIDASE AMID"/>
    <property type="match status" value="1"/>
</dbReference>
<sequence>MAALLAACAAPAPQTGIEWRPSPNFDARRPNLVVIHHTTDETAEEALGTLTNPERKVSSHYLVGRDGKVFQLVDEKDRAWHAGLSWWNGQSDVNSASIGIELDNTGSEPFPDVQIDALLVLLAEIKERNGIPTANFVGHSDVAPGRKVDPSDFFPWVALAAHGFGLWCAPPYPLAPDGFDSGLALAALGYNPSLPEASERAFRLHYMHDVGDQSLSEADDIQMAIAARDLLFCLVQQKATLGSD</sequence>
<dbReference type="SMART" id="SM00644">
    <property type="entry name" value="Ami_2"/>
    <property type="match status" value="1"/>
</dbReference>
<comment type="catalytic activity">
    <reaction evidence="1">
        <text>Hydrolyzes the link between N-acetylmuramoyl residues and L-amino acid residues in certain cell-wall glycopeptides.</text>
        <dbReference type="EC" id="3.5.1.28"/>
    </reaction>
</comment>
<evidence type="ECO:0000256" key="1">
    <source>
        <dbReference type="ARBA" id="ARBA00001561"/>
    </source>
</evidence>
<accession>A0A1A8XXL1</accession>
<dbReference type="GO" id="GO:0009254">
    <property type="term" value="P:peptidoglycan turnover"/>
    <property type="evidence" value="ECO:0007669"/>
    <property type="project" value="TreeGrafter"/>
</dbReference>
<keyword evidence="4" id="KW-0961">Cell wall biogenesis/degradation</keyword>
<proteinExistence type="predicted"/>
<dbReference type="EMBL" id="FLQY01000212">
    <property type="protein sequence ID" value="SBT08773.1"/>
    <property type="molecule type" value="Genomic_DNA"/>
</dbReference>
<evidence type="ECO:0000313" key="6">
    <source>
        <dbReference type="EMBL" id="SBT08773.1"/>
    </source>
</evidence>
<protein>
    <recommendedName>
        <fullName evidence="2">N-acetylmuramoyl-L-alanine amidase</fullName>
        <ecNumber evidence="2">3.5.1.28</ecNumber>
    </recommendedName>
</protein>
<reference evidence="6 7" key="1">
    <citation type="submission" date="2016-06" db="EMBL/GenBank/DDBJ databases">
        <authorList>
            <person name="Kjaerup R.B."/>
            <person name="Dalgaard T.S."/>
            <person name="Juul-Madsen H.R."/>
        </authorList>
    </citation>
    <scope>NUCLEOTIDE SEQUENCE [LARGE SCALE GENOMIC DNA]</scope>
    <source>
        <strain evidence="6">2</strain>
    </source>
</reference>
<dbReference type="EC" id="3.5.1.28" evidence="2"/>
<keyword evidence="3" id="KW-0378">Hydrolase</keyword>
<dbReference type="InterPro" id="IPR051206">
    <property type="entry name" value="NAMLAA_amidase_2"/>
</dbReference>
<dbReference type="AlphaFoldDB" id="A0A1A8XXL1"/>
<evidence type="ECO:0000259" key="5">
    <source>
        <dbReference type="SMART" id="SM00644"/>
    </source>
</evidence>
<gene>
    <name evidence="6" type="ORF">PROAA_290055</name>
</gene>
<dbReference type="Gene3D" id="3.40.80.10">
    <property type="entry name" value="Peptidoglycan recognition protein-like"/>
    <property type="match status" value="1"/>
</dbReference>
<organism evidence="6 7">
    <name type="scientific">Candidatus Propionivibrio aalborgensis</name>
    <dbReference type="NCBI Taxonomy" id="1860101"/>
    <lineage>
        <taxon>Bacteria</taxon>
        <taxon>Pseudomonadati</taxon>
        <taxon>Pseudomonadota</taxon>
        <taxon>Betaproteobacteria</taxon>
        <taxon>Rhodocyclales</taxon>
        <taxon>Rhodocyclaceae</taxon>
        <taxon>Propionivibrio</taxon>
    </lineage>
</organism>
<evidence type="ECO:0000256" key="2">
    <source>
        <dbReference type="ARBA" id="ARBA00011901"/>
    </source>
</evidence>
<dbReference type="GO" id="GO:0019867">
    <property type="term" value="C:outer membrane"/>
    <property type="evidence" value="ECO:0007669"/>
    <property type="project" value="TreeGrafter"/>
</dbReference>
<feature type="domain" description="N-acetylmuramoyl-L-alanine amidase" evidence="5">
    <location>
        <begin position="18"/>
        <end position="151"/>
    </location>
</feature>
<dbReference type="GO" id="GO:0071555">
    <property type="term" value="P:cell wall organization"/>
    <property type="evidence" value="ECO:0007669"/>
    <property type="project" value="UniProtKB-KW"/>
</dbReference>
<dbReference type="Pfam" id="PF01510">
    <property type="entry name" value="Amidase_2"/>
    <property type="match status" value="1"/>
</dbReference>
<dbReference type="InterPro" id="IPR036505">
    <property type="entry name" value="Amidase/PGRP_sf"/>
</dbReference>
<dbReference type="GO" id="GO:0009253">
    <property type="term" value="P:peptidoglycan catabolic process"/>
    <property type="evidence" value="ECO:0007669"/>
    <property type="project" value="InterPro"/>
</dbReference>
<dbReference type="InterPro" id="IPR002502">
    <property type="entry name" value="Amidase_domain"/>
</dbReference>
<keyword evidence="7" id="KW-1185">Reference proteome</keyword>
<evidence type="ECO:0000256" key="3">
    <source>
        <dbReference type="ARBA" id="ARBA00022801"/>
    </source>
</evidence>
<dbReference type="Proteomes" id="UP000199600">
    <property type="component" value="Unassembled WGS sequence"/>
</dbReference>